<organism evidence="3 4">
    <name type="scientific">Thermoanaerobacter pentosaceus</name>
    <dbReference type="NCBI Taxonomy" id="694059"/>
    <lineage>
        <taxon>Bacteria</taxon>
        <taxon>Bacillati</taxon>
        <taxon>Bacillota</taxon>
        <taxon>Clostridia</taxon>
        <taxon>Thermoanaerobacterales</taxon>
        <taxon>Thermoanaerobacteraceae</taxon>
        <taxon>Thermoanaerobacter</taxon>
    </lineage>
</organism>
<dbReference type="InterPro" id="IPR013974">
    <property type="entry name" value="SAF"/>
</dbReference>
<dbReference type="RefSeq" id="WP_307681162.1">
    <property type="nucleotide sequence ID" value="NZ_JAURUP010000012.1"/>
</dbReference>
<name>A0ABT9M444_9THEO</name>
<dbReference type="GO" id="GO:0008789">
    <property type="term" value="F:altronate dehydratase activity"/>
    <property type="evidence" value="ECO:0007669"/>
    <property type="project" value="UniProtKB-EC"/>
</dbReference>
<dbReference type="PANTHER" id="PTHR30536:SF5">
    <property type="entry name" value="ALTRONATE DEHYDRATASE"/>
    <property type="match status" value="1"/>
</dbReference>
<evidence type="ECO:0000259" key="2">
    <source>
        <dbReference type="SMART" id="SM00858"/>
    </source>
</evidence>
<reference evidence="3 4" key="1">
    <citation type="submission" date="2023-07" db="EMBL/GenBank/DDBJ databases">
        <title>Genomic Encyclopedia of Type Strains, Phase IV (KMG-IV): sequencing the most valuable type-strain genomes for metagenomic binning, comparative biology and taxonomic classification.</title>
        <authorList>
            <person name="Goeker M."/>
        </authorList>
    </citation>
    <scope>NUCLEOTIDE SEQUENCE [LARGE SCALE GENOMIC DNA]</scope>
    <source>
        <strain evidence="3 4">DSM 25963</strain>
    </source>
</reference>
<sequence length="116" mass="12742">MVSIILNKVLESREGIKISKNNVVIINKNDNVATAIKDIKKDEILIGDVVLEVKALQSIPFGHKVALKDIQKGEKVIKYGEAIGVAFTNIHAGEHVHIHNIEGRRGRGGSKEDKDL</sequence>
<dbReference type="Gene3D" id="2.30.130.110">
    <property type="match status" value="1"/>
</dbReference>
<dbReference type="PANTHER" id="PTHR30536">
    <property type="entry name" value="ALTRONATE/GALACTARATE DEHYDRATASE"/>
    <property type="match status" value="1"/>
</dbReference>
<protein>
    <submittedName>
        <fullName evidence="3">Altronate dehydratase small subunit</fullName>
        <ecNumber evidence="3">4.2.1.7</ecNumber>
    </submittedName>
</protein>
<dbReference type="EMBL" id="JAURUP010000012">
    <property type="protein sequence ID" value="MDP9750898.1"/>
    <property type="molecule type" value="Genomic_DNA"/>
</dbReference>
<dbReference type="EC" id="4.2.1.7" evidence="3"/>
<dbReference type="CDD" id="cd11613">
    <property type="entry name" value="SAF_AH_GD"/>
    <property type="match status" value="1"/>
</dbReference>
<gene>
    <name evidence="3" type="ORF">J2S24_001377</name>
</gene>
<keyword evidence="1 3" id="KW-0456">Lyase</keyword>
<evidence type="ECO:0000256" key="1">
    <source>
        <dbReference type="ARBA" id="ARBA00023239"/>
    </source>
</evidence>
<dbReference type="SMART" id="SM00858">
    <property type="entry name" value="SAF"/>
    <property type="match status" value="1"/>
</dbReference>
<dbReference type="InterPro" id="IPR052172">
    <property type="entry name" value="UxaA_altronate/galactarate_dh"/>
</dbReference>
<evidence type="ECO:0000313" key="4">
    <source>
        <dbReference type="Proteomes" id="UP001223886"/>
    </source>
</evidence>
<dbReference type="Pfam" id="PF08666">
    <property type="entry name" value="SAF"/>
    <property type="match status" value="1"/>
</dbReference>
<accession>A0ABT9M444</accession>
<dbReference type="Proteomes" id="UP001223886">
    <property type="component" value="Unassembled WGS sequence"/>
</dbReference>
<dbReference type="InterPro" id="IPR044144">
    <property type="entry name" value="SAF_UxaA/GarD"/>
</dbReference>
<evidence type="ECO:0000313" key="3">
    <source>
        <dbReference type="EMBL" id="MDP9750898.1"/>
    </source>
</evidence>
<feature type="domain" description="SAF" evidence="2">
    <location>
        <begin position="30"/>
        <end position="102"/>
    </location>
</feature>
<proteinExistence type="predicted"/>
<comment type="caution">
    <text evidence="3">The sequence shown here is derived from an EMBL/GenBank/DDBJ whole genome shotgun (WGS) entry which is preliminary data.</text>
</comment>
<keyword evidence="4" id="KW-1185">Reference proteome</keyword>